<protein>
    <submittedName>
        <fullName evidence="1">tRNA (Cytidine(34)-2'-O)-methyltransferase</fullName>
    </submittedName>
</protein>
<sequence>MIPLVETRFNIVLYEPEIPANTGNIGRLCVGTGSKLHIIQPCKFLITDKTLKRAGLDYWEHLDLTMHKTWEEILEFCPLERVFFCTTKSKRNYLNEHYQYGDTFVFGPESRGLPQNLLDKYPERLITIPMHPLIRSINLANSVAIILYEAIRQVYYSS</sequence>
<comment type="caution">
    <text evidence="1">The sequence shown here is derived from an EMBL/GenBank/DDBJ whole genome shotgun (WGS) entry which is preliminary data.</text>
</comment>
<organism evidence="1 2">
    <name type="scientific">Candidatus Syntrophosphaera thermopropionivorans</name>
    <dbReference type="NCBI Taxonomy" id="2593015"/>
    <lineage>
        <taxon>Bacteria</taxon>
        <taxon>Pseudomonadati</taxon>
        <taxon>Candidatus Cloacimonadota</taxon>
        <taxon>Candidatus Cloacimonadia</taxon>
        <taxon>Candidatus Cloacimonadales</taxon>
        <taxon>Candidatus Cloacimonadaceae</taxon>
        <taxon>Candidatus Syntrophosphaera</taxon>
    </lineage>
</organism>
<keyword evidence="2" id="KW-1185">Reference proteome</keyword>
<reference evidence="1" key="1">
    <citation type="submission" date="2019-03" db="EMBL/GenBank/DDBJ databases">
        <title>Candidatus Syntrophosphaera thermopropionivorans: a novel player in syntrophic propionate oxidation during anaerobic digestion.</title>
        <authorList>
            <person name="Dyksma S."/>
        </authorList>
    </citation>
    <scope>NUCLEOTIDE SEQUENCE</scope>
    <source>
        <strain evidence="1">W5</strain>
    </source>
</reference>
<accession>A0AC61QI82</accession>
<dbReference type="Proteomes" id="UP000294588">
    <property type="component" value="Unassembled WGS sequence"/>
</dbReference>
<evidence type="ECO:0000313" key="1">
    <source>
        <dbReference type="EMBL" id="TDF72662.1"/>
    </source>
</evidence>
<evidence type="ECO:0000313" key="2">
    <source>
        <dbReference type="Proteomes" id="UP000294588"/>
    </source>
</evidence>
<dbReference type="EMBL" id="SMOG01000021">
    <property type="protein sequence ID" value="TDF72662.1"/>
    <property type="molecule type" value="Genomic_DNA"/>
</dbReference>
<proteinExistence type="predicted"/>
<gene>
    <name evidence="1" type="ORF">E0946_05885</name>
</gene>
<name>A0AC61QI82_9BACT</name>